<dbReference type="OrthoDB" id="3256331at2759"/>
<protein>
    <recommendedName>
        <fullName evidence="1">DUF6593 domain-containing protein</fullName>
    </recommendedName>
</protein>
<reference evidence="2 3" key="1">
    <citation type="journal article" date="2016" name="Mol. Biol. Evol.">
        <title>Comparative Genomics of Early-Diverging Mushroom-Forming Fungi Provides Insights into the Origins of Lignocellulose Decay Capabilities.</title>
        <authorList>
            <person name="Nagy L.G."/>
            <person name="Riley R."/>
            <person name="Tritt A."/>
            <person name="Adam C."/>
            <person name="Daum C."/>
            <person name="Floudas D."/>
            <person name="Sun H."/>
            <person name="Yadav J.S."/>
            <person name="Pangilinan J."/>
            <person name="Larsson K.H."/>
            <person name="Matsuura K."/>
            <person name="Barry K."/>
            <person name="Labutti K."/>
            <person name="Kuo R."/>
            <person name="Ohm R.A."/>
            <person name="Bhattacharya S.S."/>
            <person name="Shirouzu T."/>
            <person name="Yoshinaga Y."/>
            <person name="Martin F.M."/>
            <person name="Grigoriev I.V."/>
            <person name="Hibbett D.S."/>
        </authorList>
    </citation>
    <scope>NUCLEOTIDE SEQUENCE [LARGE SCALE GENOMIC DNA]</scope>
    <source>
        <strain evidence="2 3">CBS 109695</strain>
    </source>
</reference>
<accession>A0A166K2L6</accession>
<sequence>MRGTRHLAAIQQNEVLPDRVAFYEANGEGKTKVSVNKWLKKGTLPDKYPVRFMTFDGSLYYWKSDKNFRLALYNSNYPDQPIATYTAPNGRTSSPVLIANVSEREMLLNHAPEVLSAFILLEGKMRRGECQNDPKGGGGFGLELQ</sequence>
<evidence type="ECO:0000313" key="2">
    <source>
        <dbReference type="EMBL" id="KZP21460.1"/>
    </source>
</evidence>
<proteinExistence type="predicted"/>
<organism evidence="2 3">
    <name type="scientific">Athelia psychrophila</name>
    <dbReference type="NCBI Taxonomy" id="1759441"/>
    <lineage>
        <taxon>Eukaryota</taxon>
        <taxon>Fungi</taxon>
        <taxon>Dikarya</taxon>
        <taxon>Basidiomycota</taxon>
        <taxon>Agaricomycotina</taxon>
        <taxon>Agaricomycetes</taxon>
        <taxon>Agaricomycetidae</taxon>
        <taxon>Atheliales</taxon>
        <taxon>Atheliaceae</taxon>
        <taxon>Athelia</taxon>
    </lineage>
</organism>
<name>A0A166K2L6_9AGAM</name>
<dbReference type="Proteomes" id="UP000076532">
    <property type="component" value="Unassembled WGS sequence"/>
</dbReference>
<feature type="domain" description="DUF6593" evidence="1">
    <location>
        <begin position="3"/>
        <end position="127"/>
    </location>
</feature>
<evidence type="ECO:0000313" key="3">
    <source>
        <dbReference type="Proteomes" id="UP000076532"/>
    </source>
</evidence>
<dbReference type="InterPro" id="IPR046528">
    <property type="entry name" value="DUF6593"/>
</dbReference>
<evidence type="ECO:0000259" key="1">
    <source>
        <dbReference type="Pfam" id="PF20236"/>
    </source>
</evidence>
<dbReference type="EMBL" id="KV417547">
    <property type="protein sequence ID" value="KZP21460.1"/>
    <property type="molecule type" value="Genomic_DNA"/>
</dbReference>
<dbReference type="AlphaFoldDB" id="A0A166K2L6"/>
<dbReference type="Pfam" id="PF20236">
    <property type="entry name" value="DUF6593"/>
    <property type="match status" value="1"/>
</dbReference>
<gene>
    <name evidence="2" type="ORF">FIBSPDRAFT_931666</name>
</gene>
<keyword evidence="3" id="KW-1185">Reference proteome</keyword>